<comment type="caution">
    <text evidence="13">The sequence shown here is derived from an EMBL/GenBank/DDBJ whole genome shotgun (WGS) entry which is preliminary data.</text>
</comment>
<dbReference type="GO" id="GO:1990837">
    <property type="term" value="F:sequence-specific double-stranded DNA binding"/>
    <property type="evidence" value="ECO:0007669"/>
    <property type="project" value="UniProtKB-ARBA"/>
</dbReference>
<feature type="domain" description="C2H2-type" evidence="11">
    <location>
        <begin position="838"/>
        <end position="865"/>
    </location>
</feature>
<feature type="binding site" evidence="10">
    <location>
        <position position="48"/>
    </location>
    <ligand>
        <name>Zn(2+)</name>
        <dbReference type="ChEBI" id="CHEBI:29105"/>
    </ligand>
</feature>
<dbReference type="PROSITE" id="PS50157">
    <property type="entry name" value="ZINC_FINGER_C2H2_2"/>
    <property type="match status" value="15"/>
</dbReference>
<evidence type="ECO:0000256" key="3">
    <source>
        <dbReference type="ARBA" id="ARBA00022737"/>
    </source>
</evidence>
<evidence type="ECO:0000259" key="11">
    <source>
        <dbReference type="PROSITE" id="PS50157"/>
    </source>
</evidence>
<feature type="domain" description="C2H2-type" evidence="11">
    <location>
        <begin position="918"/>
        <end position="945"/>
    </location>
</feature>
<keyword evidence="5 10" id="KW-0862">Zinc</keyword>
<dbReference type="PROSITE" id="PS51915">
    <property type="entry name" value="ZAD"/>
    <property type="match status" value="1"/>
</dbReference>
<accession>A0AAW1KMZ1</accession>
<dbReference type="PANTHER" id="PTHR16515">
    <property type="entry name" value="PR DOMAIN ZINC FINGER PROTEIN"/>
    <property type="match status" value="1"/>
</dbReference>
<evidence type="ECO:0000259" key="12">
    <source>
        <dbReference type="PROSITE" id="PS51915"/>
    </source>
</evidence>
<feature type="domain" description="C2H2-type" evidence="11">
    <location>
        <begin position="566"/>
        <end position="593"/>
    </location>
</feature>
<feature type="domain" description="C2H2-type" evidence="11">
    <location>
        <begin position="306"/>
        <end position="333"/>
    </location>
</feature>
<evidence type="ECO:0000256" key="6">
    <source>
        <dbReference type="ARBA" id="ARBA00023125"/>
    </source>
</evidence>
<dbReference type="FunFam" id="3.30.160.60:FF:000303">
    <property type="entry name" value="Zinc finger protein 41"/>
    <property type="match status" value="1"/>
</dbReference>
<feature type="domain" description="C2H2-type" evidence="11">
    <location>
        <begin position="514"/>
        <end position="541"/>
    </location>
</feature>
<dbReference type="FunFam" id="3.30.160.60:FF:001049">
    <property type="entry name" value="zinc finger protein 319"/>
    <property type="match status" value="1"/>
</dbReference>
<dbReference type="FunFam" id="3.30.160.60:FF:000688">
    <property type="entry name" value="zinc finger protein 197 isoform X1"/>
    <property type="match status" value="2"/>
</dbReference>
<evidence type="ECO:0000256" key="9">
    <source>
        <dbReference type="PROSITE-ProRule" id="PRU00042"/>
    </source>
</evidence>
<dbReference type="PANTHER" id="PTHR16515:SF49">
    <property type="entry name" value="GASTRULA ZINC FINGER PROTEIN XLCGF49.1-LIKE-RELATED"/>
    <property type="match status" value="1"/>
</dbReference>
<feature type="domain" description="C2H2-type" evidence="11">
    <location>
        <begin position="1005"/>
        <end position="1034"/>
    </location>
</feature>
<evidence type="ECO:0000256" key="4">
    <source>
        <dbReference type="ARBA" id="ARBA00022771"/>
    </source>
</evidence>
<dbReference type="InterPro" id="IPR012934">
    <property type="entry name" value="Znf_AD"/>
</dbReference>
<dbReference type="FunFam" id="3.30.160.60:FF:000446">
    <property type="entry name" value="Zinc finger protein"/>
    <property type="match status" value="1"/>
</dbReference>
<dbReference type="Gene3D" id="3.30.160.60">
    <property type="entry name" value="Classic Zinc Finger"/>
    <property type="match status" value="14"/>
</dbReference>
<evidence type="ECO:0000256" key="8">
    <source>
        <dbReference type="ARBA" id="ARBA00068876"/>
    </source>
</evidence>
<keyword evidence="6" id="KW-0238">DNA-binding</keyword>
<feature type="domain" description="C2H2-type" evidence="11">
    <location>
        <begin position="169"/>
        <end position="196"/>
    </location>
</feature>
<feature type="domain" description="C2H2-type" evidence="11">
    <location>
        <begin position="946"/>
        <end position="974"/>
    </location>
</feature>
<feature type="domain" description="C2H2-type" evidence="11">
    <location>
        <begin position="277"/>
        <end position="305"/>
    </location>
</feature>
<feature type="domain" description="ZAD" evidence="12">
    <location>
        <begin position="3"/>
        <end position="75"/>
    </location>
</feature>
<evidence type="ECO:0000256" key="10">
    <source>
        <dbReference type="PROSITE-ProRule" id="PRU01263"/>
    </source>
</evidence>
<evidence type="ECO:0000256" key="7">
    <source>
        <dbReference type="ARBA" id="ARBA00023242"/>
    </source>
</evidence>
<evidence type="ECO:0000256" key="5">
    <source>
        <dbReference type="ARBA" id="ARBA00022833"/>
    </source>
</evidence>
<feature type="domain" description="C2H2-type" evidence="11">
    <location>
        <begin position="196"/>
        <end position="223"/>
    </location>
</feature>
<evidence type="ECO:0000256" key="2">
    <source>
        <dbReference type="ARBA" id="ARBA00022723"/>
    </source>
</evidence>
<feature type="binding site" evidence="10">
    <location>
        <position position="5"/>
    </location>
    <ligand>
        <name>Zn(2+)</name>
        <dbReference type="ChEBI" id="CHEBI:29105"/>
    </ligand>
</feature>
<sequence>MSDVCRLCLSEIPEINKLNYDYYTSYESQLKLIIPEIDVATTTTFVLCEQCLESLNRSYSFKCKCLETEKLIANYLGEINATVINLKHLKTQRYKDDVSSVESSIEIKEICDNYEDFNISGIQTFVDVEAICTGTNETDNEDQTQPELNNDSDKASTTITEKQISSQPFTCDICNKIFTHRHQLTRHQLTHKKKEFICDICKKGFTTQYDLKRHAKTHIKTRELNKCPTCLKLVQDVSRHIQSCHQHKHVCDICGAKFGFNSNLIDHKRTHTGDRPYRCEMCGKGFAQTSTLYLHIRSIHTNERPHICQTCGKGFTKPAEVRRHELVHIPNREKKLCLSDIPEIRNKLSHDDYTSYDTKIKLLMPEIDTATTTTFVLCELCSESLNSAYNFKRRCLEVEKLIFNYMKETNATVINLKRLKDQSLNESPSFCDVNVICDKSNDNFYDEDINNSNEDLLTQEQPEIEIHETKLFCEPIRKPEVKKRFKSKSFRFDLSNQKLLDHYILGSYKIGRHFTCGICGKAFRTRFNLKRHELTHADPELSECSICLKAVQDVERHMKRTHFSKHICDICGSKFATNGNLIKHMRIHSGDRPYICEMCGKKFRQKSILEIHIKSIHTGEKRHVCETCEKKFTTPAELRKHKMVHIPNKENKLCLTDIPEVINKLSYDDYTAYDTKIKLIMPEIDINTTTTFILCNQCSESLNNAYNFKCRCLEVEEMISNYLRETNTTVTNLKHVQTRKYKSKESGKMEPIKVEDYDQCADDVIADLNNFVDISLSYTQSPETFYNETSQDNKDVNSKKCADDQKKSLKTEVLNMRKMCNESIRTSKLRRYFKVQKYICDLCNKVFLYRSNFERHKLAHINGRKRFTCEICVKTFKNRYDLGQHEKTHSNETDNCTICAKSVRNIKKHMATTHFAKHVCEICGLKCASNGSLQEHMRTHTGDRPFKCEMCGKGFAQKGTLNVHIKSRHTGEKVHVCETCGKAFTTSAELRKHGLVHVTEFEKNFICDVESCGKAFRTKQGRRDHMKRHNPDKKYKCTICEKAFFDGQGIMPLHMLMFTPFISKTFITSSLITNEFPFAIGYMHQSMLPQ</sequence>
<dbReference type="GO" id="GO:0006355">
    <property type="term" value="P:regulation of DNA-templated transcription"/>
    <property type="evidence" value="ECO:0007669"/>
    <property type="project" value="UniProtKB-ARBA"/>
</dbReference>
<proteinExistence type="predicted"/>
<dbReference type="FunFam" id="3.30.160.60:FF:000100">
    <property type="entry name" value="Zinc finger 45-like"/>
    <property type="match status" value="1"/>
</dbReference>
<evidence type="ECO:0000313" key="13">
    <source>
        <dbReference type="EMBL" id="KAK9720841.1"/>
    </source>
</evidence>
<dbReference type="FunFam" id="3.30.160.60:FF:002343">
    <property type="entry name" value="Zinc finger protein 33A"/>
    <property type="match status" value="1"/>
</dbReference>
<dbReference type="Pfam" id="PF00096">
    <property type="entry name" value="zf-C2H2"/>
    <property type="match status" value="11"/>
</dbReference>
<dbReference type="InterPro" id="IPR036236">
    <property type="entry name" value="Znf_C2H2_sf"/>
</dbReference>
<dbReference type="SUPFAM" id="SSF57667">
    <property type="entry name" value="beta-beta-alpha zinc fingers"/>
    <property type="match status" value="8"/>
</dbReference>
<dbReference type="EMBL" id="JASPKY010000206">
    <property type="protein sequence ID" value="KAK9720841.1"/>
    <property type="molecule type" value="Genomic_DNA"/>
</dbReference>
<keyword evidence="7" id="KW-0539">Nucleus</keyword>
<keyword evidence="14" id="KW-1185">Reference proteome</keyword>
<dbReference type="GO" id="GO:0008270">
    <property type="term" value="F:zinc ion binding"/>
    <property type="evidence" value="ECO:0007669"/>
    <property type="project" value="UniProtKB-UniRule"/>
</dbReference>
<keyword evidence="2 10" id="KW-0479">Metal-binding</keyword>
<evidence type="ECO:0000256" key="1">
    <source>
        <dbReference type="ARBA" id="ARBA00004123"/>
    </source>
</evidence>
<feature type="binding site" evidence="10">
    <location>
        <position position="8"/>
    </location>
    <ligand>
        <name>Zn(2+)</name>
        <dbReference type="ChEBI" id="CHEBI:29105"/>
    </ligand>
</feature>
<dbReference type="GO" id="GO:0048598">
    <property type="term" value="P:embryonic morphogenesis"/>
    <property type="evidence" value="ECO:0007669"/>
    <property type="project" value="UniProtKB-ARBA"/>
</dbReference>
<dbReference type="InterPro" id="IPR050331">
    <property type="entry name" value="Zinc_finger"/>
</dbReference>
<feature type="domain" description="C2H2-type" evidence="11">
    <location>
        <begin position="975"/>
        <end position="1002"/>
    </location>
</feature>
<feature type="domain" description="C2H2-type" evidence="11">
    <location>
        <begin position="623"/>
        <end position="650"/>
    </location>
</feature>
<dbReference type="GO" id="GO:0005634">
    <property type="term" value="C:nucleus"/>
    <property type="evidence" value="ECO:0007669"/>
    <property type="project" value="UniProtKB-SubCell"/>
</dbReference>
<protein>
    <recommendedName>
        <fullName evidence="8">Zinc finger protein 865</fullName>
    </recommendedName>
</protein>
<dbReference type="SMART" id="SM00355">
    <property type="entry name" value="ZnF_C2H2"/>
    <property type="match status" value="18"/>
</dbReference>
<dbReference type="FunFam" id="3.30.160.60:FF:000145">
    <property type="entry name" value="Zinc finger protein 574"/>
    <property type="match status" value="1"/>
</dbReference>
<dbReference type="GO" id="GO:0030674">
    <property type="term" value="F:protein-macromolecule adaptor activity"/>
    <property type="evidence" value="ECO:0007669"/>
    <property type="project" value="UniProtKB-ARBA"/>
</dbReference>
<dbReference type="AlphaFoldDB" id="A0AAW1KMZ1"/>
<feature type="domain" description="C2H2-type" evidence="11">
    <location>
        <begin position="594"/>
        <end position="622"/>
    </location>
</feature>
<feature type="domain" description="C2H2-type" evidence="11">
    <location>
        <begin position="867"/>
        <end position="894"/>
    </location>
</feature>
<dbReference type="SMART" id="SM00868">
    <property type="entry name" value="zf-AD"/>
    <property type="match status" value="3"/>
</dbReference>
<feature type="binding site" evidence="10">
    <location>
        <position position="51"/>
    </location>
    <ligand>
        <name>Zn(2+)</name>
        <dbReference type="ChEBI" id="CHEBI:29105"/>
    </ligand>
</feature>
<gene>
    <name evidence="13" type="ORF">QE152_g21855</name>
</gene>
<keyword evidence="3" id="KW-0677">Repeat</keyword>
<comment type="subcellular location">
    <subcellularLocation>
        <location evidence="1">Nucleus</location>
    </subcellularLocation>
</comment>
<keyword evidence="4 9" id="KW-0863">Zinc-finger</keyword>
<evidence type="ECO:0000313" key="14">
    <source>
        <dbReference type="Proteomes" id="UP001458880"/>
    </source>
</evidence>
<feature type="domain" description="C2H2-type" evidence="11">
    <location>
        <begin position="249"/>
        <end position="276"/>
    </location>
</feature>
<organism evidence="13 14">
    <name type="scientific">Popillia japonica</name>
    <name type="common">Japanese beetle</name>
    <dbReference type="NCBI Taxonomy" id="7064"/>
    <lineage>
        <taxon>Eukaryota</taxon>
        <taxon>Metazoa</taxon>
        <taxon>Ecdysozoa</taxon>
        <taxon>Arthropoda</taxon>
        <taxon>Hexapoda</taxon>
        <taxon>Insecta</taxon>
        <taxon>Pterygota</taxon>
        <taxon>Neoptera</taxon>
        <taxon>Endopterygota</taxon>
        <taxon>Coleoptera</taxon>
        <taxon>Polyphaga</taxon>
        <taxon>Scarabaeiformia</taxon>
        <taxon>Scarabaeidae</taxon>
        <taxon>Rutelinae</taxon>
        <taxon>Popillia</taxon>
    </lineage>
</organism>
<dbReference type="PROSITE" id="PS00028">
    <property type="entry name" value="ZINC_FINGER_C2H2_1"/>
    <property type="match status" value="15"/>
</dbReference>
<dbReference type="Proteomes" id="UP001458880">
    <property type="component" value="Unassembled WGS sequence"/>
</dbReference>
<dbReference type="Pfam" id="PF13894">
    <property type="entry name" value="zf-C2H2_4"/>
    <property type="match status" value="1"/>
</dbReference>
<reference evidence="13 14" key="1">
    <citation type="journal article" date="2024" name="BMC Genomics">
        <title>De novo assembly and annotation of Popillia japonica's genome with initial clues to its potential as an invasive pest.</title>
        <authorList>
            <person name="Cucini C."/>
            <person name="Boschi S."/>
            <person name="Funari R."/>
            <person name="Cardaioli E."/>
            <person name="Iannotti N."/>
            <person name="Marturano G."/>
            <person name="Paoli F."/>
            <person name="Bruttini M."/>
            <person name="Carapelli A."/>
            <person name="Frati F."/>
            <person name="Nardi F."/>
        </authorList>
    </citation>
    <scope>NUCLEOTIDE SEQUENCE [LARGE SCALE GENOMIC DNA]</scope>
    <source>
        <strain evidence="13">DMR45628</strain>
    </source>
</reference>
<dbReference type="FunFam" id="3.30.160.60:FF:000624">
    <property type="entry name" value="zinc finger protein 697"/>
    <property type="match status" value="1"/>
</dbReference>
<dbReference type="InterPro" id="IPR013087">
    <property type="entry name" value="Znf_C2H2_type"/>
</dbReference>
<name>A0AAW1KMZ1_POPJA</name>